<keyword evidence="1" id="KW-0862">Zinc</keyword>
<feature type="compositionally biased region" description="Low complexity" evidence="2">
    <location>
        <begin position="369"/>
        <end position="381"/>
    </location>
</feature>
<reference evidence="4" key="1">
    <citation type="submission" date="2020-06" db="EMBL/GenBank/DDBJ databases">
        <authorList>
            <person name="Li T."/>
            <person name="Hu X."/>
            <person name="Zhang T."/>
            <person name="Song X."/>
            <person name="Zhang H."/>
            <person name="Dai N."/>
            <person name="Sheng W."/>
            <person name="Hou X."/>
            <person name="Wei L."/>
        </authorList>
    </citation>
    <scope>NUCLEOTIDE SEQUENCE</scope>
    <source>
        <strain evidence="4">G02</strain>
        <tissue evidence="4">Leaf</tissue>
    </source>
</reference>
<feature type="compositionally biased region" description="Basic residues" evidence="2">
    <location>
        <begin position="456"/>
        <end position="465"/>
    </location>
</feature>
<dbReference type="EMBL" id="JACGWJ010000014">
    <property type="protein sequence ID" value="KAL0374641.1"/>
    <property type="molecule type" value="Genomic_DNA"/>
</dbReference>
<dbReference type="InterPro" id="IPR040256">
    <property type="entry name" value="At4g02000-like"/>
</dbReference>
<feature type="compositionally biased region" description="Pro residues" evidence="2">
    <location>
        <begin position="467"/>
        <end position="477"/>
    </location>
</feature>
<dbReference type="InterPro" id="IPR001878">
    <property type="entry name" value="Znf_CCHC"/>
</dbReference>
<keyword evidence="1" id="KW-0863">Zinc-finger</keyword>
<dbReference type="GO" id="GO:0008270">
    <property type="term" value="F:zinc ion binding"/>
    <property type="evidence" value="ECO:0007669"/>
    <property type="project" value="UniProtKB-KW"/>
</dbReference>
<sequence>METELNRLGKTLVLTEEEDSGEIMPSGLWHSDPDSCGFYVVGRLLTHKPYHGDALKSVLLSSLNPAKGMVITFIEEGRFLLKFAHPLDRACVLASGPWAFDKNLIILASVAENENPAEVDLSWCEFDVRIHGLPIGKMTDDIARFIGAKIGRIREPKQSKVEVSWGSYMRIRVAVDVSKPLPRVLKICTVMGDEQLVSFTYERLPNFCYLCGRLGHISKWCETRFRAEFVDPGENTPYGAWLRAASRIDTRFRLPQLRNTQEQVQSLRPRFISRYDQPVSPSAPKRGCDIFGNFEASAADFQPVETASPATAEHLHVPLSVQVHPPLSHTSTPSPPTILPIPQLPPSIAIIHSPGSLSQSTEKLPTPPSTTDTPHTLSPSSSFACLSVPLSDPSPPTPTSLPVCTNSITLPSSTPDTPAALTPLYSSINLTKPPIVPPSPYPVLAHSQVPVPPNPLKRKYTKKIRPPSEPTATPAPSPLSKRKFTEDVVPTVDPSSSKKPKNNAVVFADISNLMVEAASQPHRAS</sequence>
<feature type="region of interest" description="Disordered" evidence="2">
    <location>
        <begin position="449"/>
        <end position="503"/>
    </location>
</feature>
<evidence type="ECO:0000256" key="1">
    <source>
        <dbReference type="PROSITE-ProRule" id="PRU00047"/>
    </source>
</evidence>
<feature type="domain" description="CCHC-type" evidence="3">
    <location>
        <begin position="208"/>
        <end position="221"/>
    </location>
</feature>
<evidence type="ECO:0000256" key="2">
    <source>
        <dbReference type="SAM" id="MobiDB-lite"/>
    </source>
</evidence>
<dbReference type="PANTHER" id="PTHR31286">
    <property type="entry name" value="GLYCINE-RICH CELL WALL STRUCTURAL PROTEIN 1.8-LIKE"/>
    <property type="match status" value="1"/>
</dbReference>
<dbReference type="GO" id="GO:0003676">
    <property type="term" value="F:nucleic acid binding"/>
    <property type="evidence" value="ECO:0007669"/>
    <property type="project" value="InterPro"/>
</dbReference>
<comment type="caution">
    <text evidence="4">The sequence shown here is derived from an EMBL/GenBank/DDBJ whole genome shotgun (WGS) entry which is preliminary data.</text>
</comment>
<gene>
    <name evidence="4" type="ORF">Sradi_3379800</name>
</gene>
<dbReference type="InterPro" id="IPR025836">
    <property type="entry name" value="Zn_knuckle_CX2CX4HX4C"/>
</dbReference>
<feature type="region of interest" description="Disordered" evidence="2">
    <location>
        <begin position="352"/>
        <end position="381"/>
    </location>
</feature>
<evidence type="ECO:0000313" key="4">
    <source>
        <dbReference type="EMBL" id="KAL0374641.1"/>
    </source>
</evidence>
<dbReference type="InterPro" id="IPR025558">
    <property type="entry name" value="DUF4283"/>
</dbReference>
<organism evidence="4">
    <name type="scientific">Sesamum radiatum</name>
    <name type="common">Black benniseed</name>
    <dbReference type="NCBI Taxonomy" id="300843"/>
    <lineage>
        <taxon>Eukaryota</taxon>
        <taxon>Viridiplantae</taxon>
        <taxon>Streptophyta</taxon>
        <taxon>Embryophyta</taxon>
        <taxon>Tracheophyta</taxon>
        <taxon>Spermatophyta</taxon>
        <taxon>Magnoliopsida</taxon>
        <taxon>eudicotyledons</taxon>
        <taxon>Gunneridae</taxon>
        <taxon>Pentapetalae</taxon>
        <taxon>asterids</taxon>
        <taxon>lamiids</taxon>
        <taxon>Lamiales</taxon>
        <taxon>Pedaliaceae</taxon>
        <taxon>Sesamum</taxon>
    </lineage>
</organism>
<reference evidence="4" key="2">
    <citation type="journal article" date="2024" name="Plant">
        <title>Genomic evolution and insights into agronomic trait innovations of Sesamum species.</title>
        <authorList>
            <person name="Miao H."/>
            <person name="Wang L."/>
            <person name="Qu L."/>
            <person name="Liu H."/>
            <person name="Sun Y."/>
            <person name="Le M."/>
            <person name="Wang Q."/>
            <person name="Wei S."/>
            <person name="Zheng Y."/>
            <person name="Lin W."/>
            <person name="Duan Y."/>
            <person name="Cao H."/>
            <person name="Xiong S."/>
            <person name="Wang X."/>
            <person name="Wei L."/>
            <person name="Li C."/>
            <person name="Ma Q."/>
            <person name="Ju M."/>
            <person name="Zhao R."/>
            <person name="Li G."/>
            <person name="Mu C."/>
            <person name="Tian Q."/>
            <person name="Mei H."/>
            <person name="Zhang T."/>
            <person name="Gao T."/>
            <person name="Zhang H."/>
        </authorList>
    </citation>
    <scope>NUCLEOTIDE SEQUENCE</scope>
    <source>
        <strain evidence="4">G02</strain>
    </source>
</reference>
<dbReference type="Pfam" id="PF14111">
    <property type="entry name" value="DUF4283"/>
    <property type="match status" value="1"/>
</dbReference>
<dbReference type="PROSITE" id="PS50158">
    <property type="entry name" value="ZF_CCHC"/>
    <property type="match status" value="1"/>
</dbReference>
<proteinExistence type="predicted"/>
<evidence type="ECO:0000259" key="3">
    <source>
        <dbReference type="PROSITE" id="PS50158"/>
    </source>
</evidence>
<name>A0AAW2R3W6_SESRA</name>
<dbReference type="Pfam" id="PF14392">
    <property type="entry name" value="zf-CCHC_4"/>
    <property type="match status" value="1"/>
</dbReference>
<dbReference type="PANTHER" id="PTHR31286:SF178">
    <property type="entry name" value="DUF4283 DOMAIN-CONTAINING PROTEIN"/>
    <property type="match status" value="1"/>
</dbReference>
<protein>
    <recommendedName>
        <fullName evidence="3">CCHC-type domain-containing protein</fullName>
    </recommendedName>
</protein>
<keyword evidence="1" id="KW-0479">Metal-binding</keyword>
<accession>A0AAW2R3W6</accession>
<dbReference type="AlphaFoldDB" id="A0AAW2R3W6"/>